<feature type="domain" description="MotA/TolQ/ExbB proton channel" evidence="10">
    <location>
        <begin position="73"/>
        <end position="191"/>
    </location>
</feature>
<dbReference type="InterPro" id="IPR050790">
    <property type="entry name" value="ExbB/TolQ_transport"/>
</dbReference>
<dbReference type="Proteomes" id="UP001243623">
    <property type="component" value="Chromosome"/>
</dbReference>
<dbReference type="KEGG" id="sgbi:P3F81_02310"/>
<keyword evidence="2 8" id="KW-0813">Transport</keyword>
<evidence type="ECO:0000256" key="5">
    <source>
        <dbReference type="ARBA" id="ARBA00022927"/>
    </source>
</evidence>
<comment type="similarity">
    <text evidence="8">Belongs to the exbB/tolQ family.</text>
</comment>
<organism evidence="11 12">
    <name type="scientific">Selenobaculum gibii</name>
    <dbReference type="NCBI Taxonomy" id="3054208"/>
    <lineage>
        <taxon>Bacteria</taxon>
        <taxon>Bacillati</taxon>
        <taxon>Bacillota</taxon>
        <taxon>Negativicutes</taxon>
        <taxon>Selenomonadales</taxon>
        <taxon>Selenomonadaceae</taxon>
        <taxon>Selenobaculum</taxon>
    </lineage>
</organism>
<reference evidence="11" key="1">
    <citation type="submission" date="2023-03" db="EMBL/GenBank/DDBJ databases">
        <title>Selenobaculum gbiensis gen. nov. sp. nov., a new bacterium isolated from the gut microbiota of IBD patient.</title>
        <authorList>
            <person name="Yeo S."/>
            <person name="Park H."/>
            <person name="Huh C.S."/>
        </authorList>
    </citation>
    <scope>NUCLEOTIDE SEQUENCE</scope>
    <source>
        <strain evidence="11">ICN-92133</strain>
    </source>
</reference>
<dbReference type="PANTHER" id="PTHR30625">
    <property type="entry name" value="PROTEIN TOLQ"/>
    <property type="match status" value="1"/>
</dbReference>
<keyword evidence="3" id="KW-1003">Cell membrane</keyword>
<gene>
    <name evidence="11" type="ORF">P3F81_02310</name>
</gene>
<name>A0A9Y2AGB9_9FIRM</name>
<comment type="subcellular location">
    <subcellularLocation>
        <location evidence="1">Cell membrane</location>
        <topology evidence="1">Multi-pass membrane protein</topology>
    </subcellularLocation>
    <subcellularLocation>
        <location evidence="8">Membrane</location>
        <topology evidence="8">Multi-pass membrane protein</topology>
    </subcellularLocation>
</comment>
<evidence type="ECO:0000313" key="12">
    <source>
        <dbReference type="Proteomes" id="UP001243623"/>
    </source>
</evidence>
<evidence type="ECO:0000256" key="1">
    <source>
        <dbReference type="ARBA" id="ARBA00004651"/>
    </source>
</evidence>
<keyword evidence="4 9" id="KW-0812">Transmembrane</keyword>
<keyword evidence="12" id="KW-1185">Reference proteome</keyword>
<evidence type="ECO:0000259" key="10">
    <source>
        <dbReference type="Pfam" id="PF01618"/>
    </source>
</evidence>
<sequence>MEEFLKCFDWFVQGGLVMYPLLFCSIFVVAIAIERFLFYRNHCGQMMTFLQAVKNSVAEGKWQEIQDECLVHDNILSRILGQGLRYRKNFDYMKESFESLTVAETTGLRKNLSYLDTIVTMAPLLGLLGTVMGMIGSFQVLDIAGSNPSVITGSVGEALIATASGLCVAVLALTVHSYFTHWLDHIVTHIEQTCIMILEKNKGELL</sequence>
<feature type="transmembrane region" description="Helical" evidence="9">
    <location>
        <begin position="158"/>
        <end position="179"/>
    </location>
</feature>
<evidence type="ECO:0000256" key="8">
    <source>
        <dbReference type="RuleBase" id="RU004057"/>
    </source>
</evidence>
<evidence type="ECO:0000256" key="7">
    <source>
        <dbReference type="ARBA" id="ARBA00023136"/>
    </source>
</evidence>
<evidence type="ECO:0000256" key="4">
    <source>
        <dbReference type="ARBA" id="ARBA00022692"/>
    </source>
</evidence>
<dbReference type="EMBL" id="CP120678">
    <property type="protein sequence ID" value="WIW71185.1"/>
    <property type="molecule type" value="Genomic_DNA"/>
</dbReference>
<keyword evidence="6 9" id="KW-1133">Transmembrane helix</keyword>
<accession>A0A9Y2AGB9</accession>
<keyword evidence="7 9" id="KW-0472">Membrane</keyword>
<evidence type="ECO:0000256" key="9">
    <source>
        <dbReference type="SAM" id="Phobius"/>
    </source>
</evidence>
<evidence type="ECO:0000256" key="6">
    <source>
        <dbReference type="ARBA" id="ARBA00022989"/>
    </source>
</evidence>
<proteinExistence type="inferred from homology"/>
<dbReference type="GO" id="GO:0017038">
    <property type="term" value="P:protein import"/>
    <property type="evidence" value="ECO:0007669"/>
    <property type="project" value="TreeGrafter"/>
</dbReference>
<dbReference type="InterPro" id="IPR002898">
    <property type="entry name" value="MotA_ExbB_proton_chnl"/>
</dbReference>
<feature type="transmembrane region" description="Helical" evidence="9">
    <location>
        <begin position="118"/>
        <end position="138"/>
    </location>
</feature>
<dbReference type="RefSeq" id="WP_147666703.1">
    <property type="nucleotide sequence ID" value="NZ_CP120678.1"/>
</dbReference>
<dbReference type="Pfam" id="PF01618">
    <property type="entry name" value="MotA_ExbB"/>
    <property type="match status" value="1"/>
</dbReference>
<evidence type="ECO:0000256" key="3">
    <source>
        <dbReference type="ARBA" id="ARBA00022475"/>
    </source>
</evidence>
<dbReference type="AlphaFoldDB" id="A0A9Y2AGB9"/>
<evidence type="ECO:0000313" key="11">
    <source>
        <dbReference type="EMBL" id="WIW71185.1"/>
    </source>
</evidence>
<evidence type="ECO:0000256" key="2">
    <source>
        <dbReference type="ARBA" id="ARBA00022448"/>
    </source>
</evidence>
<dbReference type="GO" id="GO:0005886">
    <property type="term" value="C:plasma membrane"/>
    <property type="evidence" value="ECO:0007669"/>
    <property type="project" value="UniProtKB-SubCell"/>
</dbReference>
<dbReference type="PANTHER" id="PTHR30625:SF15">
    <property type="entry name" value="BIOPOLYMER TRANSPORT PROTEIN EXBB"/>
    <property type="match status" value="1"/>
</dbReference>
<protein>
    <submittedName>
        <fullName evidence="11">MotA/TolQ/ExbB proton channel family protein</fullName>
    </submittedName>
</protein>
<feature type="transmembrane region" description="Helical" evidence="9">
    <location>
        <begin position="16"/>
        <end position="38"/>
    </location>
</feature>
<keyword evidence="5 8" id="KW-0653">Protein transport</keyword>